<evidence type="ECO:0000313" key="3">
    <source>
        <dbReference type="Proteomes" id="UP000324222"/>
    </source>
</evidence>
<dbReference type="Proteomes" id="UP000324222">
    <property type="component" value="Unassembled WGS sequence"/>
</dbReference>
<sequence length="73" mass="8002">MCGLMGVIQNLVLASLLTTSLHHPGLLLASNLTLHTAIRFYIPSLIAYLMPELAKIGPHHKEEEQGFTATHNL</sequence>
<feature type="signal peptide" evidence="1">
    <location>
        <begin position="1"/>
        <end position="29"/>
    </location>
</feature>
<protein>
    <submittedName>
        <fullName evidence="2">Uncharacterized protein</fullName>
    </submittedName>
</protein>
<evidence type="ECO:0000313" key="2">
    <source>
        <dbReference type="EMBL" id="MPC29358.1"/>
    </source>
</evidence>
<proteinExistence type="predicted"/>
<dbReference type="EMBL" id="VSRR010002058">
    <property type="protein sequence ID" value="MPC29358.1"/>
    <property type="molecule type" value="Genomic_DNA"/>
</dbReference>
<accession>A0A5B7E6D8</accession>
<evidence type="ECO:0000256" key="1">
    <source>
        <dbReference type="SAM" id="SignalP"/>
    </source>
</evidence>
<comment type="caution">
    <text evidence="2">The sequence shown here is derived from an EMBL/GenBank/DDBJ whole genome shotgun (WGS) entry which is preliminary data.</text>
</comment>
<name>A0A5B7E6D8_PORTR</name>
<reference evidence="2 3" key="1">
    <citation type="submission" date="2019-05" db="EMBL/GenBank/DDBJ databases">
        <title>Another draft genome of Portunus trituberculatus and its Hox gene families provides insights of decapod evolution.</title>
        <authorList>
            <person name="Jeong J.-H."/>
            <person name="Song I."/>
            <person name="Kim S."/>
            <person name="Choi T."/>
            <person name="Kim D."/>
            <person name="Ryu S."/>
            <person name="Kim W."/>
        </authorList>
    </citation>
    <scope>NUCLEOTIDE SEQUENCE [LARGE SCALE GENOMIC DNA]</scope>
    <source>
        <tissue evidence="2">Muscle</tissue>
    </source>
</reference>
<dbReference type="OrthoDB" id="6368620at2759"/>
<feature type="chain" id="PRO_5022800099" evidence="1">
    <location>
        <begin position="30"/>
        <end position="73"/>
    </location>
</feature>
<gene>
    <name evidence="2" type="ORF">E2C01_022586</name>
</gene>
<keyword evidence="1" id="KW-0732">Signal</keyword>
<keyword evidence="3" id="KW-1185">Reference proteome</keyword>
<dbReference type="AlphaFoldDB" id="A0A5B7E6D8"/>
<organism evidence="2 3">
    <name type="scientific">Portunus trituberculatus</name>
    <name type="common">Swimming crab</name>
    <name type="synonym">Neptunus trituberculatus</name>
    <dbReference type="NCBI Taxonomy" id="210409"/>
    <lineage>
        <taxon>Eukaryota</taxon>
        <taxon>Metazoa</taxon>
        <taxon>Ecdysozoa</taxon>
        <taxon>Arthropoda</taxon>
        <taxon>Crustacea</taxon>
        <taxon>Multicrustacea</taxon>
        <taxon>Malacostraca</taxon>
        <taxon>Eumalacostraca</taxon>
        <taxon>Eucarida</taxon>
        <taxon>Decapoda</taxon>
        <taxon>Pleocyemata</taxon>
        <taxon>Brachyura</taxon>
        <taxon>Eubrachyura</taxon>
        <taxon>Portunoidea</taxon>
        <taxon>Portunidae</taxon>
        <taxon>Portuninae</taxon>
        <taxon>Portunus</taxon>
    </lineage>
</organism>